<organism evidence="4">
    <name type="scientific">Caenorhabditis brenneri</name>
    <name type="common">Nematode worm</name>
    <dbReference type="NCBI Taxonomy" id="135651"/>
    <lineage>
        <taxon>Eukaryota</taxon>
        <taxon>Metazoa</taxon>
        <taxon>Ecdysozoa</taxon>
        <taxon>Nematoda</taxon>
        <taxon>Chromadorea</taxon>
        <taxon>Rhabditida</taxon>
        <taxon>Rhabditina</taxon>
        <taxon>Rhabditomorpha</taxon>
        <taxon>Rhabditoidea</taxon>
        <taxon>Rhabditidae</taxon>
        <taxon>Peloderinae</taxon>
        <taxon>Caenorhabditis</taxon>
    </lineage>
</organism>
<dbReference type="GO" id="GO:0005634">
    <property type="term" value="C:nucleus"/>
    <property type="evidence" value="ECO:0007669"/>
    <property type="project" value="TreeGrafter"/>
</dbReference>
<feature type="compositionally biased region" description="Basic and acidic residues" evidence="1">
    <location>
        <begin position="428"/>
        <end position="457"/>
    </location>
</feature>
<sequence length="633" mass="71621">MAPRTKITAKPPIPNEGRRFKLQCPTVKEVRDFSWKQEKAFGKKENNVALLKTDDFVRSALIDNIVGFSCNKCYKNYKKVPQHIGDIIKGLLFTNVIGGNDLEIGKTIVFILKQFWEDENLAMIVSNYLKLFNINTGVTIGICTMYTDDNNLGLKLICTRNWKPNEFLDLHNLSSPFNEAPQETNTYSTSSILPKRDKDGFWLGPLAIINHSCDPNAIFVNYGRKTLVKILKPIKVGEEVFVNYGPKYFGLGHCQCEPCQKKSIVVEQKHQENSGTRYVFRERPKILTPEEVLPIYVKLFHHTVMTPELKSEWGPILDMIGIKVFSSLVPAFINYYIQMMDEETSSDTFSAIQNKTQNVGQVFENRDHASMGLSVSKVQLSQDLINIATKANNINLSLLDNSDPQPTPEKLRELESFIKNAAISYKNHEDESKRIKEASVKREQERQAELQKLKESNNEDMLPKPPGMEREGLAELSPAHQRLVCKLFKWPTNDLAELDAIEDLYNGNGSAEYAVPDHSPLLQNSSTTSTTSSVERETTPLPRRSRKRTYKPRKDGQSGQVGRKRKGKKRRTSNLKSTLDSNMPSTSGAYDYNYDEPVPTITPTIRCMHLASCLKASNIFSLSVIKGAGTRKV</sequence>
<feature type="compositionally biased region" description="Polar residues" evidence="1">
    <location>
        <begin position="574"/>
        <end position="588"/>
    </location>
</feature>
<dbReference type="PANTHER" id="PTHR12977:SF4">
    <property type="entry name" value="HISTONE-LYSINE N-METHYLTRANSFERASE KMT5B"/>
    <property type="match status" value="1"/>
</dbReference>
<dbReference type="OrthoDB" id="6627536at2759"/>
<dbReference type="HOGENOM" id="CLU_432261_0_0_1"/>
<dbReference type="EMBL" id="GL379786">
    <property type="protein sequence ID" value="EGT30309.1"/>
    <property type="molecule type" value="Genomic_DNA"/>
</dbReference>
<proteinExistence type="predicted"/>
<gene>
    <name evidence="3" type="ORF">CAEBREN_25850</name>
</gene>
<dbReference type="Pfam" id="PF00856">
    <property type="entry name" value="SET"/>
    <property type="match status" value="1"/>
</dbReference>
<dbReference type="AlphaFoldDB" id="G0M867"/>
<feature type="region of interest" description="Disordered" evidence="1">
    <location>
        <begin position="428"/>
        <end position="471"/>
    </location>
</feature>
<evidence type="ECO:0000259" key="2">
    <source>
        <dbReference type="PROSITE" id="PS50280"/>
    </source>
</evidence>
<feature type="compositionally biased region" description="Basic residues" evidence="1">
    <location>
        <begin position="562"/>
        <end position="573"/>
    </location>
</feature>
<name>G0M867_CAEBE</name>
<dbReference type="Proteomes" id="UP000008068">
    <property type="component" value="Unassembled WGS sequence"/>
</dbReference>
<dbReference type="InterPro" id="IPR001214">
    <property type="entry name" value="SET_dom"/>
</dbReference>
<protein>
    <recommendedName>
        <fullName evidence="2">SET domain-containing protein</fullName>
    </recommendedName>
</protein>
<feature type="region of interest" description="Disordered" evidence="1">
    <location>
        <begin position="515"/>
        <end position="592"/>
    </location>
</feature>
<dbReference type="PROSITE" id="PS50280">
    <property type="entry name" value="SET"/>
    <property type="match status" value="1"/>
</dbReference>
<dbReference type="CDD" id="cd10524">
    <property type="entry name" value="SET_Suv4-20-like"/>
    <property type="match status" value="1"/>
</dbReference>
<accession>G0M867</accession>
<evidence type="ECO:0000256" key="1">
    <source>
        <dbReference type="SAM" id="MobiDB-lite"/>
    </source>
</evidence>
<dbReference type="eggNOG" id="KOG2589">
    <property type="taxonomic scope" value="Eukaryota"/>
</dbReference>
<dbReference type="PANTHER" id="PTHR12977">
    <property type="entry name" value="SUPPRESSOR OF VARIEGATION 4-20-RELATED"/>
    <property type="match status" value="1"/>
</dbReference>
<dbReference type="InParanoid" id="G0M867"/>
<dbReference type="SUPFAM" id="SSF82199">
    <property type="entry name" value="SET domain"/>
    <property type="match status" value="1"/>
</dbReference>
<dbReference type="InterPro" id="IPR046341">
    <property type="entry name" value="SET_dom_sf"/>
</dbReference>
<dbReference type="InterPro" id="IPR039977">
    <property type="entry name" value="Suv4-20/Set9"/>
</dbReference>
<dbReference type="Gene3D" id="2.170.270.10">
    <property type="entry name" value="SET domain"/>
    <property type="match status" value="1"/>
</dbReference>
<keyword evidence="4" id="KW-1185">Reference proteome</keyword>
<dbReference type="STRING" id="135651.G0M867"/>
<evidence type="ECO:0000313" key="4">
    <source>
        <dbReference type="Proteomes" id="UP000008068"/>
    </source>
</evidence>
<feature type="domain" description="SET" evidence="2">
    <location>
        <begin position="140"/>
        <end position="245"/>
    </location>
</feature>
<reference evidence="4" key="1">
    <citation type="submission" date="2011-07" db="EMBL/GenBank/DDBJ databases">
        <authorList>
            <consortium name="Caenorhabditis brenneri Sequencing and Analysis Consortium"/>
            <person name="Wilson R.K."/>
        </authorList>
    </citation>
    <scope>NUCLEOTIDE SEQUENCE [LARGE SCALE GENOMIC DNA]</scope>
    <source>
        <strain evidence="4">PB2801</strain>
    </source>
</reference>
<dbReference type="GO" id="GO:0042799">
    <property type="term" value="F:histone H4K20 methyltransferase activity"/>
    <property type="evidence" value="ECO:0007669"/>
    <property type="project" value="TreeGrafter"/>
</dbReference>
<evidence type="ECO:0000313" key="3">
    <source>
        <dbReference type="EMBL" id="EGT30309.1"/>
    </source>
</evidence>